<dbReference type="PANTHER" id="PTHR43080:SF2">
    <property type="entry name" value="CBS DOMAIN-CONTAINING PROTEIN"/>
    <property type="match status" value="1"/>
</dbReference>
<dbReference type="KEGG" id="nti:DNFV4_04309"/>
<gene>
    <name evidence="4" type="ORF">DNFV4_04309</name>
</gene>
<dbReference type="InterPro" id="IPR046342">
    <property type="entry name" value="CBS_dom_sf"/>
</dbReference>
<evidence type="ECO:0000313" key="4">
    <source>
        <dbReference type="EMBL" id="CAI4033867.1"/>
    </source>
</evidence>
<dbReference type="PANTHER" id="PTHR43080">
    <property type="entry name" value="CBS DOMAIN-CONTAINING PROTEIN CBSX3, MITOCHONDRIAL"/>
    <property type="match status" value="1"/>
</dbReference>
<evidence type="ECO:0000256" key="1">
    <source>
        <dbReference type="ARBA" id="ARBA00023122"/>
    </source>
</evidence>
<dbReference type="InterPro" id="IPR051257">
    <property type="entry name" value="Diverse_CBS-Domain"/>
</dbReference>
<reference evidence="4" key="1">
    <citation type="submission" date="2022-10" db="EMBL/GenBank/DDBJ databases">
        <authorList>
            <person name="Koch H."/>
        </authorList>
    </citation>
    <scope>NUCLEOTIDE SEQUENCE</scope>
    <source>
        <strain evidence="4">DNF</strain>
    </source>
</reference>
<dbReference type="Pfam" id="PF00571">
    <property type="entry name" value="CBS"/>
    <property type="match status" value="2"/>
</dbReference>
<name>A0AA86N3D8_9BACT</name>
<evidence type="ECO:0000313" key="5">
    <source>
        <dbReference type="Proteomes" id="UP001179121"/>
    </source>
</evidence>
<dbReference type="EMBL" id="OX365700">
    <property type="protein sequence ID" value="CAI4033867.1"/>
    <property type="molecule type" value="Genomic_DNA"/>
</dbReference>
<evidence type="ECO:0000259" key="3">
    <source>
        <dbReference type="PROSITE" id="PS51371"/>
    </source>
</evidence>
<dbReference type="Gene3D" id="3.10.580.10">
    <property type="entry name" value="CBS-domain"/>
    <property type="match status" value="1"/>
</dbReference>
<dbReference type="InterPro" id="IPR000644">
    <property type="entry name" value="CBS_dom"/>
</dbReference>
<dbReference type="Proteomes" id="UP001179121">
    <property type="component" value="Chromosome"/>
</dbReference>
<dbReference type="SMART" id="SM00116">
    <property type="entry name" value="CBS"/>
    <property type="match status" value="2"/>
</dbReference>
<keyword evidence="1 2" id="KW-0129">CBS domain</keyword>
<evidence type="ECO:0000256" key="2">
    <source>
        <dbReference type="PROSITE-ProRule" id="PRU00703"/>
    </source>
</evidence>
<sequence>MANERTQQAGAGPAAFDQLKAADLMERAVQSAHVQTKADVIASMMIEGFGGVPIIDDRRRLVGIVTEFDLLAALDQGKRLGDLSAGDIMTRTVVSVDEHTDVRTLLYVLQTNHVIRVPVVNRDGLLTGIVARRDVLQGYLASRG</sequence>
<dbReference type="AlphaFoldDB" id="A0AA86N3D8"/>
<feature type="domain" description="CBS" evidence="3">
    <location>
        <begin position="89"/>
        <end position="144"/>
    </location>
</feature>
<keyword evidence="5" id="KW-1185">Reference proteome</keyword>
<proteinExistence type="predicted"/>
<feature type="domain" description="CBS" evidence="3">
    <location>
        <begin position="25"/>
        <end position="83"/>
    </location>
</feature>
<dbReference type="RefSeq" id="WP_289271293.1">
    <property type="nucleotide sequence ID" value="NZ_OX365700.1"/>
</dbReference>
<protein>
    <recommendedName>
        <fullName evidence="3">CBS domain-containing protein</fullName>
    </recommendedName>
</protein>
<accession>A0AA86N3D8</accession>
<organism evidence="4 5">
    <name type="scientific">Nitrospira tepida</name>
    <dbReference type="NCBI Taxonomy" id="2973512"/>
    <lineage>
        <taxon>Bacteria</taxon>
        <taxon>Pseudomonadati</taxon>
        <taxon>Nitrospirota</taxon>
        <taxon>Nitrospiria</taxon>
        <taxon>Nitrospirales</taxon>
        <taxon>Nitrospiraceae</taxon>
        <taxon>Nitrospira</taxon>
    </lineage>
</organism>
<dbReference type="CDD" id="cd02205">
    <property type="entry name" value="CBS_pair_SF"/>
    <property type="match status" value="1"/>
</dbReference>
<dbReference type="PROSITE" id="PS51371">
    <property type="entry name" value="CBS"/>
    <property type="match status" value="2"/>
</dbReference>
<dbReference type="SUPFAM" id="SSF54631">
    <property type="entry name" value="CBS-domain pair"/>
    <property type="match status" value="1"/>
</dbReference>